<protein>
    <submittedName>
        <fullName evidence="1">Uncharacterized protein</fullName>
    </submittedName>
</protein>
<dbReference type="AlphaFoldDB" id="A0A1E5JQJ0"/>
<sequence>MIMVSNSQYLKINLDGMRAASEFKEVYQQVTHEMLEKEHWTHEEREAMQLLFEGNDPQTIRNHIQLDEESNRKIADIYFMILLNTLIRSKIPMPFELPEKEITSWPDNYPIDQFASDLLKHKKEMASTAVGREVMKAASEYTSLYEGTVSQNPDITNQKSDTKSSTFDRVCDSLGFLYGVADGLSFSAKSPLPSVLTMTSDSASAGYAVGMFAKGVFELGGVVATLMK</sequence>
<gene>
    <name evidence="1" type="ORF">lpari_02275</name>
</gene>
<reference evidence="1 2" key="1">
    <citation type="submission" date="2016-02" db="EMBL/GenBank/DDBJ databases">
        <title>Secondary metabolites in Legionella.</title>
        <authorList>
            <person name="Tobias N.J."/>
            <person name="Bode H.B."/>
        </authorList>
    </citation>
    <scope>NUCLEOTIDE SEQUENCE [LARGE SCALE GENOMIC DNA]</scope>
    <source>
        <strain evidence="1 2">DSM 19216</strain>
    </source>
</reference>
<dbReference type="EMBL" id="LSOG01000062">
    <property type="protein sequence ID" value="OEH46807.1"/>
    <property type="molecule type" value="Genomic_DNA"/>
</dbReference>
<accession>A0A1E5JQJ0</accession>
<dbReference type="PATRIC" id="fig|45071.6.peg.1613"/>
<dbReference type="Proteomes" id="UP000095229">
    <property type="component" value="Unassembled WGS sequence"/>
</dbReference>
<keyword evidence="2" id="KW-1185">Reference proteome</keyword>
<evidence type="ECO:0000313" key="1">
    <source>
        <dbReference type="EMBL" id="OEH46807.1"/>
    </source>
</evidence>
<name>A0A1E5JQJ0_9GAMM</name>
<comment type="caution">
    <text evidence="1">The sequence shown here is derived from an EMBL/GenBank/DDBJ whole genome shotgun (WGS) entry which is preliminary data.</text>
</comment>
<proteinExistence type="predicted"/>
<evidence type="ECO:0000313" key="2">
    <source>
        <dbReference type="Proteomes" id="UP000095229"/>
    </source>
</evidence>
<organism evidence="1 2">
    <name type="scientific">Legionella parisiensis</name>
    <dbReference type="NCBI Taxonomy" id="45071"/>
    <lineage>
        <taxon>Bacteria</taxon>
        <taxon>Pseudomonadati</taxon>
        <taxon>Pseudomonadota</taxon>
        <taxon>Gammaproteobacteria</taxon>
        <taxon>Legionellales</taxon>
        <taxon>Legionellaceae</taxon>
        <taxon>Legionella</taxon>
    </lineage>
</organism>